<protein>
    <submittedName>
        <fullName evidence="2">Alpha/beta hydrolase fold protein</fullName>
    </submittedName>
</protein>
<dbReference type="PANTHER" id="PTHR37017:SF11">
    <property type="entry name" value="ESTERASE_LIPASE_THIOESTERASE DOMAIN-CONTAINING PROTEIN"/>
    <property type="match status" value="1"/>
</dbReference>
<evidence type="ECO:0000313" key="3">
    <source>
        <dbReference type="Proteomes" id="UP000004728"/>
    </source>
</evidence>
<proteinExistence type="predicted"/>
<keyword evidence="2" id="KW-0378">Hydrolase</keyword>
<evidence type="ECO:0000259" key="1">
    <source>
        <dbReference type="Pfam" id="PF12697"/>
    </source>
</evidence>
<dbReference type="SUPFAM" id="SSF53474">
    <property type="entry name" value="alpha/beta-Hydrolases"/>
    <property type="match status" value="1"/>
</dbReference>
<dbReference type="Pfam" id="PF12697">
    <property type="entry name" value="Abhydrolase_6"/>
    <property type="match status" value="1"/>
</dbReference>
<dbReference type="InterPro" id="IPR029058">
    <property type="entry name" value="AB_hydrolase_fold"/>
</dbReference>
<reference evidence="2 3" key="1">
    <citation type="journal article" date="2012" name="J. Bacteriol.">
        <title>Draft Genome Sequence of Novosphingobium nitrogenifigens Y88T.</title>
        <authorList>
            <person name="Strabala T.J."/>
            <person name="Macdonald L."/>
            <person name="Liu V."/>
            <person name="Smit A.M."/>
        </authorList>
    </citation>
    <scope>NUCLEOTIDE SEQUENCE [LARGE SCALE GENOMIC DNA]</scope>
    <source>
        <strain evidence="2 3">DSM 19370</strain>
    </source>
</reference>
<dbReference type="Gene3D" id="3.40.50.1820">
    <property type="entry name" value="alpha/beta hydrolase"/>
    <property type="match status" value="1"/>
</dbReference>
<organism evidence="2 3">
    <name type="scientific">Novosphingobium nitrogenifigens DSM 19370</name>
    <dbReference type="NCBI Taxonomy" id="983920"/>
    <lineage>
        <taxon>Bacteria</taxon>
        <taxon>Pseudomonadati</taxon>
        <taxon>Pseudomonadota</taxon>
        <taxon>Alphaproteobacteria</taxon>
        <taxon>Sphingomonadales</taxon>
        <taxon>Sphingomonadaceae</taxon>
        <taxon>Novosphingobium</taxon>
    </lineage>
</organism>
<dbReference type="GO" id="GO:0016787">
    <property type="term" value="F:hydrolase activity"/>
    <property type="evidence" value="ECO:0007669"/>
    <property type="project" value="UniProtKB-KW"/>
</dbReference>
<gene>
    <name evidence="2" type="ORF">Y88_2433</name>
</gene>
<comment type="caution">
    <text evidence="2">The sequence shown here is derived from an EMBL/GenBank/DDBJ whole genome shotgun (WGS) entry which is preliminary data.</text>
</comment>
<dbReference type="Proteomes" id="UP000004728">
    <property type="component" value="Unassembled WGS sequence"/>
</dbReference>
<dbReference type="InterPro" id="IPR052897">
    <property type="entry name" value="Sec-Metab_Biosynth_Hydrolase"/>
</dbReference>
<accession>F1Z6I9</accession>
<evidence type="ECO:0000313" key="2">
    <source>
        <dbReference type="EMBL" id="EGD59649.1"/>
    </source>
</evidence>
<keyword evidence="3" id="KW-1185">Reference proteome</keyword>
<dbReference type="InParanoid" id="F1Z6I9"/>
<sequence>MANGTLVMIHGAWQGSWAFDAWRPHCEARGWRTVAVDLPGNGWNPEPLADGLDHCARHVAHVIEEQPGPCVVVGHSGGGLTASQVAELVPDRIAALVYLVGMMLPSGMSFAELVAHARTLHPGADFGGIVPFLERSADGSATSVPVEAALEIFLHDCSPEAARKAAQALRPQPETGRAVAPTVTAERYGRVPRVYVEALRDRSIDIRLQRAMQDLGPGARRISLDCGHVPQLAMPEILTAHLCETLDSMDF</sequence>
<dbReference type="eggNOG" id="COG1073">
    <property type="taxonomic scope" value="Bacteria"/>
</dbReference>
<dbReference type="PRINTS" id="PR00111">
    <property type="entry name" value="ABHYDROLASE"/>
</dbReference>
<dbReference type="PRINTS" id="PR00412">
    <property type="entry name" value="EPOXHYDRLASE"/>
</dbReference>
<dbReference type="PANTHER" id="PTHR37017">
    <property type="entry name" value="AB HYDROLASE-1 DOMAIN-CONTAINING PROTEIN-RELATED"/>
    <property type="match status" value="1"/>
</dbReference>
<name>F1Z6I9_9SPHN</name>
<dbReference type="InterPro" id="IPR000639">
    <property type="entry name" value="Epox_hydrolase-like"/>
</dbReference>
<dbReference type="InterPro" id="IPR000073">
    <property type="entry name" value="AB_hydrolase_1"/>
</dbReference>
<feature type="domain" description="AB hydrolase-1" evidence="1">
    <location>
        <begin position="6"/>
        <end position="236"/>
    </location>
</feature>
<dbReference type="EMBL" id="AEWJ01000025">
    <property type="protein sequence ID" value="EGD59649.1"/>
    <property type="molecule type" value="Genomic_DNA"/>
</dbReference>
<dbReference type="STRING" id="983920.Y88_2433"/>
<dbReference type="HOGENOM" id="CLU_046066_3_1_5"/>
<dbReference type="RefSeq" id="WP_008069939.1">
    <property type="nucleotide sequence ID" value="NZ_AQWK01000003.1"/>
</dbReference>
<dbReference type="AlphaFoldDB" id="F1Z6I9"/>